<feature type="domain" description="Peptidase S8 pro-domain" evidence="2">
    <location>
        <begin position="33"/>
        <end position="61"/>
    </location>
</feature>
<gene>
    <name evidence="3" type="ORF">BTMF_LOCUS6225</name>
</gene>
<dbReference type="InterPro" id="IPR038466">
    <property type="entry name" value="S8_pro-domain_sf"/>
</dbReference>
<reference evidence="3 4" key="2">
    <citation type="submission" date="2018-11" db="EMBL/GenBank/DDBJ databases">
        <authorList>
            <consortium name="Pathogen Informatics"/>
        </authorList>
    </citation>
    <scope>NUCLEOTIDE SEQUENCE [LARGE SCALE GENOMIC DNA]</scope>
</reference>
<name>A0A0R3QKJ8_9BILA</name>
<keyword evidence="4" id="KW-1185">Reference proteome</keyword>
<keyword evidence="1" id="KW-0732">Signal</keyword>
<dbReference type="Gene3D" id="3.30.70.850">
    <property type="entry name" value="Peptidase S8, pro-domain"/>
    <property type="match status" value="1"/>
</dbReference>
<dbReference type="InterPro" id="IPR032815">
    <property type="entry name" value="S8_pro-domain"/>
</dbReference>
<dbReference type="STRING" id="42155.A0A0R3QKJ8"/>
<evidence type="ECO:0000313" key="4">
    <source>
        <dbReference type="Proteomes" id="UP000280834"/>
    </source>
</evidence>
<dbReference type="WBParaSite" id="BTMF_0000814401-mRNA-1">
    <property type="protein sequence ID" value="BTMF_0000814401-mRNA-1"/>
    <property type="gene ID" value="BTMF_0000814401"/>
</dbReference>
<evidence type="ECO:0000313" key="3">
    <source>
        <dbReference type="EMBL" id="VDO21194.1"/>
    </source>
</evidence>
<dbReference type="AlphaFoldDB" id="A0A0R3QKJ8"/>
<dbReference type="Proteomes" id="UP000280834">
    <property type="component" value="Unassembled WGS sequence"/>
</dbReference>
<organism evidence="5">
    <name type="scientific">Brugia timori</name>
    <dbReference type="NCBI Taxonomy" id="42155"/>
    <lineage>
        <taxon>Eukaryota</taxon>
        <taxon>Metazoa</taxon>
        <taxon>Ecdysozoa</taxon>
        <taxon>Nematoda</taxon>
        <taxon>Chromadorea</taxon>
        <taxon>Rhabditida</taxon>
        <taxon>Spirurina</taxon>
        <taxon>Spiruromorpha</taxon>
        <taxon>Filarioidea</taxon>
        <taxon>Onchocercidae</taxon>
        <taxon>Brugia</taxon>
    </lineage>
</organism>
<accession>A0A0R3QKJ8</accession>
<evidence type="ECO:0000259" key="2">
    <source>
        <dbReference type="Pfam" id="PF16470"/>
    </source>
</evidence>
<reference evidence="5" key="1">
    <citation type="submission" date="2017-02" db="UniProtKB">
        <authorList>
            <consortium name="WormBaseParasite"/>
        </authorList>
    </citation>
    <scope>IDENTIFICATION</scope>
</reference>
<protein>
    <submittedName>
        <fullName evidence="5">S8_pro-domain domain-containing protein</fullName>
    </submittedName>
</protein>
<feature type="chain" id="PRO_5043130661" evidence="1">
    <location>
        <begin position="27"/>
        <end position="62"/>
    </location>
</feature>
<dbReference type="SUPFAM" id="SSF54897">
    <property type="entry name" value="Protease propeptides/inhibitors"/>
    <property type="match status" value="1"/>
</dbReference>
<sequence>MRRWHKWQRCSTYSILLFIICTSVNAVEIYTNHFYVHIRQPGIENAHLIAKRHGFINHGSVS</sequence>
<dbReference type="EMBL" id="UZAG01015528">
    <property type="protein sequence ID" value="VDO21194.1"/>
    <property type="molecule type" value="Genomic_DNA"/>
</dbReference>
<proteinExistence type="predicted"/>
<evidence type="ECO:0000313" key="5">
    <source>
        <dbReference type="WBParaSite" id="BTMF_0000814401-mRNA-1"/>
    </source>
</evidence>
<feature type="signal peptide" evidence="1">
    <location>
        <begin position="1"/>
        <end position="26"/>
    </location>
</feature>
<evidence type="ECO:0000256" key="1">
    <source>
        <dbReference type="SAM" id="SignalP"/>
    </source>
</evidence>
<dbReference type="Pfam" id="PF16470">
    <property type="entry name" value="S8_pro-domain"/>
    <property type="match status" value="1"/>
</dbReference>